<protein>
    <submittedName>
        <fullName evidence="2">Uncharacterized protein</fullName>
    </submittedName>
</protein>
<sequence length="193" mass="21335">MIASREGTCSGPIALVLGLLEPYRSPRWATVNLIDEIKEGLLQALRILAVVRLFPEILDVLGLVAFEEGQGVDVVALIEEDLEDDTDEFPHDDELAEDPLADIGEIPAPLEDVPLDPLIDEDEEFVQGQWHEDLGMFEDGILVYMDEESKEEELKDLSGDEPSSCIMVTPRYSPATPPEGSYASNDDSFRASM</sequence>
<keyword evidence="3" id="KW-1185">Reference proteome</keyword>
<gene>
    <name evidence="2" type="ORF">RIF29_08814</name>
</gene>
<accession>A0AAN9ILK5</accession>
<dbReference type="EMBL" id="JAYWIO010000002">
    <property type="protein sequence ID" value="KAK7281111.1"/>
    <property type="molecule type" value="Genomic_DNA"/>
</dbReference>
<organism evidence="2 3">
    <name type="scientific">Crotalaria pallida</name>
    <name type="common">Smooth rattlebox</name>
    <name type="synonym">Crotalaria striata</name>
    <dbReference type="NCBI Taxonomy" id="3830"/>
    <lineage>
        <taxon>Eukaryota</taxon>
        <taxon>Viridiplantae</taxon>
        <taxon>Streptophyta</taxon>
        <taxon>Embryophyta</taxon>
        <taxon>Tracheophyta</taxon>
        <taxon>Spermatophyta</taxon>
        <taxon>Magnoliopsida</taxon>
        <taxon>eudicotyledons</taxon>
        <taxon>Gunneridae</taxon>
        <taxon>Pentapetalae</taxon>
        <taxon>rosids</taxon>
        <taxon>fabids</taxon>
        <taxon>Fabales</taxon>
        <taxon>Fabaceae</taxon>
        <taxon>Papilionoideae</taxon>
        <taxon>50 kb inversion clade</taxon>
        <taxon>genistoids sensu lato</taxon>
        <taxon>core genistoids</taxon>
        <taxon>Crotalarieae</taxon>
        <taxon>Crotalaria</taxon>
    </lineage>
</organism>
<dbReference type="Proteomes" id="UP001372338">
    <property type="component" value="Unassembled WGS sequence"/>
</dbReference>
<dbReference type="AlphaFoldDB" id="A0AAN9ILK5"/>
<name>A0AAN9ILK5_CROPI</name>
<comment type="caution">
    <text evidence="2">The sequence shown here is derived from an EMBL/GenBank/DDBJ whole genome shotgun (WGS) entry which is preliminary data.</text>
</comment>
<evidence type="ECO:0000313" key="2">
    <source>
        <dbReference type="EMBL" id="KAK7281111.1"/>
    </source>
</evidence>
<proteinExistence type="predicted"/>
<feature type="region of interest" description="Disordered" evidence="1">
    <location>
        <begin position="152"/>
        <end position="193"/>
    </location>
</feature>
<reference evidence="2 3" key="1">
    <citation type="submission" date="2024-01" db="EMBL/GenBank/DDBJ databases">
        <title>The genomes of 5 underutilized Papilionoideae crops provide insights into root nodulation and disease resistanc.</title>
        <authorList>
            <person name="Yuan L."/>
        </authorList>
    </citation>
    <scope>NUCLEOTIDE SEQUENCE [LARGE SCALE GENOMIC DNA]</scope>
    <source>
        <strain evidence="2">ZHUSHIDOU_FW_LH</strain>
        <tissue evidence="2">Leaf</tissue>
    </source>
</reference>
<evidence type="ECO:0000256" key="1">
    <source>
        <dbReference type="SAM" id="MobiDB-lite"/>
    </source>
</evidence>
<evidence type="ECO:0000313" key="3">
    <source>
        <dbReference type="Proteomes" id="UP001372338"/>
    </source>
</evidence>